<proteinExistence type="predicted"/>
<reference evidence="11 12" key="1">
    <citation type="journal article" date="2021" name="Syst. Appl. Microbiol.">
        <title>Persephonella atlantica sp. nov.: How to adapt to physico-chemical gradients in high temperature hydrothermal habitats.</title>
        <authorList>
            <person name="Francois D.X."/>
            <person name="Godfroy A."/>
            <person name="Mathien C."/>
            <person name="Aube J."/>
            <person name="Cathalot C."/>
            <person name="Lesongeur F."/>
            <person name="L'Haridon S."/>
            <person name="Philippon X."/>
            <person name="Roussel E.G."/>
        </authorList>
    </citation>
    <scope>NUCLEOTIDE SEQUENCE [LARGE SCALE GENOMIC DNA]</scope>
    <source>
        <strain evidence="11 12">MO1340</strain>
    </source>
</reference>
<keyword evidence="12" id="KW-1185">Reference proteome</keyword>
<comment type="caution">
    <text evidence="11">The sequence shown here is derived from an EMBL/GenBank/DDBJ whole genome shotgun (WGS) entry which is preliminary data.</text>
</comment>
<evidence type="ECO:0000259" key="10">
    <source>
        <dbReference type="Pfam" id="PF12705"/>
    </source>
</evidence>
<dbReference type="RefSeq" id="WP_200673488.1">
    <property type="nucleotide sequence ID" value="NZ_JAACYA010000001.1"/>
</dbReference>
<evidence type="ECO:0000256" key="9">
    <source>
        <dbReference type="ARBA" id="ARBA00023204"/>
    </source>
</evidence>
<keyword evidence="9" id="KW-0234">DNA repair</keyword>
<evidence type="ECO:0000313" key="12">
    <source>
        <dbReference type="Proteomes" id="UP000772812"/>
    </source>
</evidence>
<evidence type="ECO:0000256" key="5">
    <source>
        <dbReference type="ARBA" id="ARBA00022806"/>
    </source>
</evidence>
<dbReference type="InterPro" id="IPR038726">
    <property type="entry name" value="PDDEXK_AddAB-type"/>
</dbReference>
<keyword evidence="6" id="KW-0269">Exonuclease</keyword>
<dbReference type="InterPro" id="IPR027417">
    <property type="entry name" value="P-loop_NTPase"/>
</dbReference>
<evidence type="ECO:0000256" key="2">
    <source>
        <dbReference type="ARBA" id="ARBA00022741"/>
    </source>
</evidence>
<evidence type="ECO:0000313" key="11">
    <source>
        <dbReference type="EMBL" id="MBK3332103.1"/>
    </source>
</evidence>
<evidence type="ECO:0000256" key="1">
    <source>
        <dbReference type="ARBA" id="ARBA00022722"/>
    </source>
</evidence>
<protein>
    <recommendedName>
        <fullName evidence="10">PD-(D/E)XK endonuclease-like domain-containing protein</fullName>
    </recommendedName>
</protein>
<gene>
    <name evidence="11" type="ORF">GWK41_03355</name>
</gene>
<evidence type="ECO:0000256" key="4">
    <source>
        <dbReference type="ARBA" id="ARBA00022801"/>
    </source>
</evidence>
<keyword evidence="8" id="KW-0238">DNA-binding</keyword>
<dbReference type="SUPFAM" id="SSF52540">
    <property type="entry name" value="P-loop containing nucleoside triphosphate hydrolases"/>
    <property type="match status" value="1"/>
</dbReference>
<evidence type="ECO:0000256" key="8">
    <source>
        <dbReference type="ARBA" id="ARBA00023125"/>
    </source>
</evidence>
<sequence length="866" mass="102978">MFFCGSYSYLKEKVVNILEEIGAEEKKTFIVHTNQMKRYLKEFIVEKTGSLFNAEFFTLIDISKRITGIEPLQDFEREMIFKRFLMKYNLDGLSEEFGLIIQQIKEYEIPVDSISQPFFRDIIYRYEQFKSDRYFDREDTHAVAVRNKTEFNTDHLFIFGIKSVPALHQKLLRKVAELSRNKYIFLPLHFDSGYYQNYDHFKEVRQFYEELGDFPEVEKEEDINIKVSRYIYKFDYNFQQKKNENIKIVKTQNEISELLFVATEITRLVAEGISPSKICIIIPEIERYIPYIQSIFPSFSIPYHLTENSRFIDTPLYSKLFSIFELKRENFSRETVLNILSDELLEIKKTNLLERQILSLPDITEGLEAYKQFAGLWELLKTADEFPQEGRIEEFIHIAEKINRKFIKNREVKEFLDSVISEMKEKKLFKDLFKVITYEEFLTVLKTFFLKENREKRPDYETVKVLSPTSAEGNNFSHIFFLDLTTGSFPKISDEILPIGDIDYPYHLLMQQISNFCALLDRGKKLYLSFTEESIYGGVKSTSFFVEEIVRITGNQINSLDGYKTSSKWLKIIHAPLIKEQIPQLKKIWDVIKTIEKPKKEKFRLNISVPFPLQPTKFSVYATCPYRFFLEHITGFLPEKTVDMKRLPSEKIGEDIHGMLLDFYASMPERNRERYINETLPDMLEKLRKRLEGYLSQLLPYYRPFEKHRINSMITNLKEFVLSDVNRLKRENKTIKKDFLEKNFSNRYFSGRVDRVEVDEHGYYHIYDYKTTEKKINLRKEIKDKYIQLIIYKNLLNKYPVKSVGILAVNSRDGNFFHTVDDKEIEGWEIYLKTLLKQLKAGMFHPVENEGCSYCPFEYFCVKEVS</sequence>
<evidence type="ECO:0000256" key="3">
    <source>
        <dbReference type="ARBA" id="ARBA00022763"/>
    </source>
</evidence>
<dbReference type="Gene3D" id="3.90.320.10">
    <property type="match status" value="1"/>
</dbReference>
<keyword evidence="3" id="KW-0227">DNA damage</keyword>
<name>A0ABS1GGN9_9AQUI</name>
<dbReference type="PANTHER" id="PTHR30591">
    <property type="entry name" value="RECBCD ENZYME SUBUNIT RECC"/>
    <property type="match status" value="1"/>
</dbReference>
<keyword evidence="1" id="KW-0540">Nuclease</keyword>
<keyword evidence="7" id="KW-0067">ATP-binding</keyword>
<evidence type="ECO:0000256" key="7">
    <source>
        <dbReference type="ARBA" id="ARBA00022840"/>
    </source>
</evidence>
<organism evidence="11 12">
    <name type="scientific">Persephonella atlantica</name>
    <dbReference type="NCBI Taxonomy" id="2699429"/>
    <lineage>
        <taxon>Bacteria</taxon>
        <taxon>Pseudomonadati</taxon>
        <taxon>Aquificota</taxon>
        <taxon>Aquificia</taxon>
        <taxon>Aquificales</taxon>
        <taxon>Hydrogenothermaceae</taxon>
        <taxon>Persephonella</taxon>
    </lineage>
</organism>
<dbReference type="Proteomes" id="UP000772812">
    <property type="component" value="Unassembled WGS sequence"/>
</dbReference>
<keyword evidence="5" id="KW-0347">Helicase</keyword>
<dbReference type="Gene3D" id="3.40.50.300">
    <property type="entry name" value="P-loop containing nucleotide triphosphate hydrolases"/>
    <property type="match status" value="1"/>
</dbReference>
<keyword evidence="4" id="KW-0378">Hydrolase</keyword>
<keyword evidence="2" id="KW-0547">Nucleotide-binding</keyword>
<dbReference type="Gene3D" id="1.10.486.10">
    <property type="entry name" value="PCRA, domain 4"/>
    <property type="match status" value="1"/>
</dbReference>
<evidence type="ECO:0000256" key="6">
    <source>
        <dbReference type="ARBA" id="ARBA00022839"/>
    </source>
</evidence>
<dbReference type="InterPro" id="IPR011604">
    <property type="entry name" value="PDDEXK-like_dom_sf"/>
</dbReference>
<accession>A0ABS1GGN9</accession>
<dbReference type="PANTHER" id="PTHR30591:SF1">
    <property type="entry name" value="RECBCD ENZYME SUBUNIT RECC"/>
    <property type="match status" value="1"/>
</dbReference>
<dbReference type="EMBL" id="JAACYA010000001">
    <property type="protein sequence ID" value="MBK3332103.1"/>
    <property type="molecule type" value="Genomic_DNA"/>
</dbReference>
<dbReference type="Pfam" id="PF12705">
    <property type="entry name" value="PDDEXK_1"/>
    <property type="match status" value="1"/>
</dbReference>
<feature type="domain" description="PD-(D/E)XK endonuclease-like" evidence="10">
    <location>
        <begin position="615"/>
        <end position="861"/>
    </location>
</feature>